<comment type="caution">
    <text evidence="2">The sequence shown here is derived from an EMBL/GenBank/DDBJ whole genome shotgun (WGS) entry which is preliminary data.</text>
</comment>
<gene>
    <name evidence="2" type="ORF">J2853_009675</name>
</gene>
<dbReference type="Proteomes" id="UP001225356">
    <property type="component" value="Unassembled WGS sequence"/>
</dbReference>
<evidence type="ECO:0000313" key="2">
    <source>
        <dbReference type="EMBL" id="MDP9850379.1"/>
    </source>
</evidence>
<organism evidence="2 3">
    <name type="scientific">Streptosporangium lutulentum</name>
    <dbReference type="NCBI Taxonomy" id="1461250"/>
    <lineage>
        <taxon>Bacteria</taxon>
        <taxon>Bacillati</taxon>
        <taxon>Actinomycetota</taxon>
        <taxon>Actinomycetes</taxon>
        <taxon>Streptosporangiales</taxon>
        <taxon>Streptosporangiaceae</taxon>
        <taxon>Streptosporangium</taxon>
    </lineage>
</organism>
<feature type="compositionally biased region" description="Pro residues" evidence="1">
    <location>
        <begin position="1"/>
        <end position="10"/>
    </location>
</feature>
<evidence type="ECO:0000256" key="1">
    <source>
        <dbReference type="SAM" id="MobiDB-lite"/>
    </source>
</evidence>
<feature type="region of interest" description="Disordered" evidence="1">
    <location>
        <begin position="148"/>
        <end position="182"/>
    </location>
</feature>
<name>A0ABT9QUF5_9ACTN</name>
<sequence length="218" mass="23445">MNNGVPPEPSAVPTNSPLPSRLDLTVPGITRVYDGVLGGKDNRAPDRATAEKLLKAESTTPIAEHDNLTLFGPAAGDPTVEGIGQFPNLGSRMPRIALRRGRLHPGSRYVADAEHQRDMQDIQLSDWCSDRVSPGRLVVTPCLATPLGVGARGTGRSRRSSLDRPATPSPRRMRDRLAQVSASKPDLGEVVENIPQMRVRGCAVAPLLCPRLPMREAA</sequence>
<dbReference type="Pfam" id="PF04672">
    <property type="entry name" value="Methyltransf_19"/>
    <property type="match status" value="1"/>
</dbReference>
<feature type="region of interest" description="Disordered" evidence="1">
    <location>
        <begin position="1"/>
        <end position="23"/>
    </location>
</feature>
<dbReference type="EMBL" id="JAUSQU010000003">
    <property type="protein sequence ID" value="MDP9850379.1"/>
    <property type="molecule type" value="Genomic_DNA"/>
</dbReference>
<accession>A0ABT9QUF5</accession>
<keyword evidence="3" id="KW-1185">Reference proteome</keyword>
<proteinExistence type="predicted"/>
<dbReference type="InterPro" id="IPR029063">
    <property type="entry name" value="SAM-dependent_MTases_sf"/>
</dbReference>
<protein>
    <submittedName>
        <fullName evidence="2">Uncharacterized protein</fullName>
    </submittedName>
</protein>
<dbReference type="InterPro" id="IPR006764">
    <property type="entry name" value="SAM_dep_MeTrfase_SAV2177_type"/>
</dbReference>
<reference evidence="2 3" key="1">
    <citation type="submission" date="2023-07" db="EMBL/GenBank/DDBJ databases">
        <title>Sequencing the genomes of 1000 actinobacteria strains.</title>
        <authorList>
            <person name="Klenk H.-P."/>
        </authorList>
    </citation>
    <scope>NUCLEOTIDE SEQUENCE [LARGE SCALE GENOMIC DNA]</scope>
    <source>
        <strain evidence="2 3">DSM 46740</strain>
    </source>
</reference>
<dbReference type="RefSeq" id="WP_307569362.1">
    <property type="nucleotide sequence ID" value="NZ_JAUSQU010000003.1"/>
</dbReference>
<evidence type="ECO:0000313" key="3">
    <source>
        <dbReference type="Proteomes" id="UP001225356"/>
    </source>
</evidence>
<dbReference type="Gene3D" id="3.40.50.150">
    <property type="entry name" value="Vaccinia Virus protein VP39"/>
    <property type="match status" value="1"/>
</dbReference>